<accession>A0A4B9HXR8</accession>
<dbReference type="Proteomes" id="UP000330099">
    <property type="component" value="Unassembled WGS sequence"/>
</dbReference>
<evidence type="ECO:0000313" key="2">
    <source>
        <dbReference type="Proteomes" id="UP000330099"/>
    </source>
</evidence>
<evidence type="ECO:0000313" key="1">
    <source>
        <dbReference type="EMBL" id="EAE6014801.1"/>
    </source>
</evidence>
<sequence>MVRAIRVRIHQDSANYKKKMSFQLKESFPLPPFSTVIGMVHVACGFDSYHEMDISVQGNYFNTFNDLYTRYEFGNKKFEKGRHHINAGGLGVTRGVATVNLLNNIDLLIHIIPKKEEDFELILNSLRRMPTRFLSLGRHEDLITINEVAQTEIVSKKLQFDRITEFGGYVPYEQGMDLNLGRTLFVLNKNYTLVNKGTEKKPRIHRVFEEKRALFFSKENIVPKGTQLLLDSENNFVFPF</sequence>
<dbReference type="NCBIfam" id="TIGR02593">
    <property type="entry name" value="CRISPR_cas5"/>
    <property type="match status" value="1"/>
</dbReference>
<organism evidence="1 2">
    <name type="scientific">Listeria monocytogenes serotype 1/2b</name>
    <dbReference type="NCBI Taxonomy" id="2291966"/>
    <lineage>
        <taxon>Bacteria</taxon>
        <taxon>Bacillati</taxon>
        <taxon>Bacillota</taxon>
        <taxon>Bacilli</taxon>
        <taxon>Bacillales</taxon>
        <taxon>Listeriaceae</taxon>
        <taxon>Listeria</taxon>
    </lineage>
</organism>
<dbReference type="EMBL" id="AAASZE010000009">
    <property type="protein sequence ID" value="EAE6014801.1"/>
    <property type="molecule type" value="Genomic_DNA"/>
</dbReference>
<reference evidence="1 2" key="1">
    <citation type="submission" date="2019-03" db="EMBL/GenBank/DDBJ databases">
        <authorList>
            <consortium name="GenomeTrakr: Next Generation Sequencing Network for Food Pathogen Tracability"/>
        </authorList>
    </citation>
    <scope>NUCLEOTIDE SEQUENCE [LARGE SCALE GENOMIC DNA]</scope>
    <source>
        <strain evidence="1 2">LS1392</strain>
    </source>
</reference>
<proteinExistence type="predicted"/>
<protein>
    <submittedName>
        <fullName evidence="1">CRISPR-associated protein Cas5</fullName>
    </submittedName>
</protein>
<dbReference type="InterPro" id="IPR013422">
    <property type="entry name" value="CRISPR-assoc_prot_Cas5_N"/>
</dbReference>
<name>A0A4B9HXR8_LISMN</name>
<gene>
    <name evidence="1" type="primary">cas5</name>
    <name evidence="1" type="ORF">E3077_14995</name>
</gene>
<dbReference type="AlphaFoldDB" id="A0A4B9HXR8"/>
<comment type="caution">
    <text evidence="1">The sequence shown here is derived from an EMBL/GenBank/DDBJ whole genome shotgun (WGS) entry which is preliminary data.</text>
</comment>